<protein>
    <submittedName>
        <fullName evidence="1">Uncharacterized protein</fullName>
    </submittedName>
</protein>
<proteinExistence type="predicted"/>
<dbReference type="Proteomes" id="UP001160390">
    <property type="component" value="Unassembled WGS sequence"/>
</dbReference>
<gene>
    <name evidence="1" type="ORF">CCHLO57077_00017553</name>
</gene>
<dbReference type="AlphaFoldDB" id="A0AA35LY27"/>
<organism evidence="1 2">
    <name type="scientific">Clonostachys chloroleuca</name>
    <dbReference type="NCBI Taxonomy" id="1926264"/>
    <lineage>
        <taxon>Eukaryota</taxon>
        <taxon>Fungi</taxon>
        <taxon>Dikarya</taxon>
        <taxon>Ascomycota</taxon>
        <taxon>Pezizomycotina</taxon>
        <taxon>Sordariomycetes</taxon>
        <taxon>Hypocreomycetidae</taxon>
        <taxon>Hypocreales</taxon>
        <taxon>Bionectriaceae</taxon>
        <taxon>Clonostachys</taxon>
    </lineage>
</organism>
<comment type="caution">
    <text evidence="1">The sequence shown here is derived from an EMBL/GenBank/DDBJ whole genome shotgun (WGS) entry which is preliminary data.</text>
</comment>
<evidence type="ECO:0000313" key="1">
    <source>
        <dbReference type="EMBL" id="CAI6085697.1"/>
    </source>
</evidence>
<reference evidence="1" key="1">
    <citation type="submission" date="2023-01" db="EMBL/GenBank/DDBJ databases">
        <authorList>
            <person name="Piombo E."/>
        </authorList>
    </citation>
    <scope>NUCLEOTIDE SEQUENCE</scope>
</reference>
<keyword evidence="2" id="KW-1185">Reference proteome</keyword>
<evidence type="ECO:0000313" key="2">
    <source>
        <dbReference type="Proteomes" id="UP001160390"/>
    </source>
</evidence>
<sequence>MPNMEAVHKNKILSHAPTSTSTENFKAVHGTFVALKRAHDALKQVRNEVLQTKPYSHTTSRQNNRIDKKIASQNERLDVRAKIVYTGGLLKDGYDHPGSLDIAQDVIHAIKDAKSALDEDEVRQLALSLGVVYNARLEVALESMEEMRDLIPESDKSVLALDDDIYSDSLIRAVIHHDSAGLKSD</sequence>
<accession>A0AA35LY27</accession>
<name>A0AA35LY27_9HYPO</name>
<dbReference type="EMBL" id="CABFNP030000767">
    <property type="protein sequence ID" value="CAI6085697.1"/>
    <property type="molecule type" value="Genomic_DNA"/>
</dbReference>